<evidence type="ECO:0000313" key="2">
    <source>
        <dbReference type="Proteomes" id="UP001501638"/>
    </source>
</evidence>
<accession>A0ABN3KEA5</accession>
<dbReference type="Proteomes" id="UP001501638">
    <property type="component" value="Unassembled WGS sequence"/>
</dbReference>
<dbReference type="EMBL" id="BAAASZ010000031">
    <property type="protein sequence ID" value="GAA2457137.1"/>
    <property type="molecule type" value="Genomic_DNA"/>
</dbReference>
<comment type="caution">
    <text evidence="1">The sequence shown here is derived from an EMBL/GenBank/DDBJ whole genome shotgun (WGS) entry which is preliminary data.</text>
</comment>
<sequence>MTDRPARQCGPECSEGHLYAYRCALKPPPVSPWKILGVGAEPEPAVPATADDDRHRAEEQRADHNNLVASMRTFRVNANRYRAAWHNARNRARDERAARAAVALRLGQAADASAQRAEKAETEVKWLAPALADAYAALDRVRALHREEDGICLECTTDLAVRWPCPTIRALDPQ</sequence>
<proteinExistence type="predicted"/>
<protein>
    <submittedName>
        <fullName evidence="1">Uncharacterized protein</fullName>
    </submittedName>
</protein>
<keyword evidence="2" id="KW-1185">Reference proteome</keyword>
<reference evidence="1 2" key="1">
    <citation type="journal article" date="2019" name="Int. J. Syst. Evol. Microbiol.">
        <title>The Global Catalogue of Microorganisms (GCM) 10K type strain sequencing project: providing services to taxonomists for standard genome sequencing and annotation.</title>
        <authorList>
            <consortium name="The Broad Institute Genomics Platform"/>
            <consortium name="The Broad Institute Genome Sequencing Center for Infectious Disease"/>
            <person name="Wu L."/>
            <person name="Ma J."/>
        </authorList>
    </citation>
    <scope>NUCLEOTIDE SEQUENCE [LARGE SCALE GENOMIC DNA]</scope>
    <source>
        <strain evidence="1 2">JCM 6305</strain>
    </source>
</reference>
<name>A0ABN3KEA5_9ACTN</name>
<dbReference type="RefSeq" id="WP_344326703.1">
    <property type="nucleotide sequence ID" value="NZ_BAAASZ010000031.1"/>
</dbReference>
<gene>
    <name evidence="1" type="ORF">GCM10010405_46480</name>
</gene>
<evidence type="ECO:0000313" key="1">
    <source>
        <dbReference type="EMBL" id="GAA2457137.1"/>
    </source>
</evidence>
<organism evidence="1 2">
    <name type="scientific">Streptomyces macrosporus</name>
    <dbReference type="NCBI Taxonomy" id="44032"/>
    <lineage>
        <taxon>Bacteria</taxon>
        <taxon>Bacillati</taxon>
        <taxon>Actinomycetota</taxon>
        <taxon>Actinomycetes</taxon>
        <taxon>Kitasatosporales</taxon>
        <taxon>Streptomycetaceae</taxon>
        <taxon>Streptomyces</taxon>
    </lineage>
</organism>